<dbReference type="Pfam" id="PF09044">
    <property type="entry name" value="Kp4"/>
    <property type="match status" value="1"/>
</dbReference>
<keyword evidence="4" id="KW-1185">Reference proteome</keyword>
<organism evidence="3 4">
    <name type="scientific">Podospora aff. communis PSN243</name>
    <dbReference type="NCBI Taxonomy" id="3040156"/>
    <lineage>
        <taxon>Eukaryota</taxon>
        <taxon>Fungi</taxon>
        <taxon>Dikarya</taxon>
        <taxon>Ascomycota</taxon>
        <taxon>Pezizomycotina</taxon>
        <taxon>Sordariomycetes</taxon>
        <taxon>Sordariomycetidae</taxon>
        <taxon>Sordariales</taxon>
        <taxon>Podosporaceae</taxon>
        <taxon>Podospora</taxon>
    </lineage>
</organism>
<dbReference type="InterPro" id="IPR011329">
    <property type="entry name" value="Killer_tox_Kp4/SMK"/>
</dbReference>
<dbReference type="AlphaFoldDB" id="A0AAV9GQM4"/>
<accession>A0AAV9GQM4</accession>
<evidence type="ECO:0000313" key="3">
    <source>
        <dbReference type="EMBL" id="KAK4450558.1"/>
    </source>
</evidence>
<feature type="domain" description="Killer toxin Kp4" evidence="2">
    <location>
        <begin position="75"/>
        <end position="186"/>
    </location>
</feature>
<protein>
    <recommendedName>
        <fullName evidence="2">Killer toxin Kp4 domain-containing protein</fullName>
    </recommendedName>
</protein>
<dbReference type="EMBL" id="MU865932">
    <property type="protein sequence ID" value="KAK4450558.1"/>
    <property type="molecule type" value="Genomic_DNA"/>
</dbReference>
<evidence type="ECO:0000313" key="4">
    <source>
        <dbReference type="Proteomes" id="UP001321760"/>
    </source>
</evidence>
<name>A0AAV9GQM4_9PEZI</name>
<keyword evidence="1" id="KW-0732">Signal</keyword>
<gene>
    <name evidence="3" type="ORF">QBC34DRAFT_461158</name>
</gene>
<sequence>MTRLNRLSTFLLLLLSSTTPLLALNHAPLPESYPPSHLTPRFYHSCRDNLSAACDFVPKTITTPTGAEISTIEALRLGMHASTMSNKTIFCNGEIVICFSKSWSIDLGAGIGRIGGPEFSFPVDILDGAICAFLEGFDGARPLTFQEVRALMDELFGQGCRQCGRIETNWLDGGERGYKGYLKVDYRKVRSVCAQRYIGPSVDLGLGWRDEYEGRSCAGSVAAVGGAGGGGRSEGGRVMGRGWD</sequence>
<dbReference type="Gene3D" id="3.30.430.10">
    <property type="entry name" value="Killer Toxin P4, subunit A"/>
    <property type="match status" value="1"/>
</dbReference>
<comment type="caution">
    <text evidence="3">The sequence shown here is derived from an EMBL/GenBank/DDBJ whole genome shotgun (WGS) entry which is preliminary data.</text>
</comment>
<dbReference type="InterPro" id="IPR015131">
    <property type="entry name" value="Killer_tox_Kp4"/>
</dbReference>
<dbReference type="SUPFAM" id="SSF55221">
    <property type="entry name" value="Yeast killer toxins"/>
    <property type="match status" value="1"/>
</dbReference>
<evidence type="ECO:0000256" key="1">
    <source>
        <dbReference type="SAM" id="SignalP"/>
    </source>
</evidence>
<feature type="signal peptide" evidence="1">
    <location>
        <begin position="1"/>
        <end position="23"/>
    </location>
</feature>
<reference evidence="3" key="1">
    <citation type="journal article" date="2023" name="Mol. Phylogenet. Evol.">
        <title>Genome-scale phylogeny and comparative genomics of the fungal order Sordariales.</title>
        <authorList>
            <person name="Hensen N."/>
            <person name="Bonometti L."/>
            <person name="Westerberg I."/>
            <person name="Brannstrom I.O."/>
            <person name="Guillou S."/>
            <person name="Cros-Aarteil S."/>
            <person name="Calhoun S."/>
            <person name="Haridas S."/>
            <person name="Kuo A."/>
            <person name="Mondo S."/>
            <person name="Pangilinan J."/>
            <person name="Riley R."/>
            <person name="LaButti K."/>
            <person name="Andreopoulos B."/>
            <person name="Lipzen A."/>
            <person name="Chen C."/>
            <person name="Yan M."/>
            <person name="Daum C."/>
            <person name="Ng V."/>
            <person name="Clum A."/>
            <person name="Steindorff A."/>
            <person name="Ohm R.A."/>
            <person name="Martin F."/>
            <person name="Silar P."/>
            <person name="Natvig D.O."/>
            <person name="Lalanne C."/>
            <person name="Gautier V."/>
            <person name="Ament-Velasquez S.L."/>
            <person name="Kruys A."/>
            <person name="Hutchinson M.I."/>
            <person name="Powell A.J."/>
            <person name="Barry K."/>
            <person name="Miller A.N."/>
            <person name="Grigoriev I.V."/>
            <person name="Debuchy R."/>
            <person name="Gladieux P."/>
            <person name="Hiltunen Thoren M."/>
            <person name="Johannesson H."/>
        </authorList>
    </citation>
    <scope>NUCLEOTIDE SEQUENCE</scope>
    <source>
        <strain evidence="3">PSN243</strain>
    </source>
</reference>
<dbReference type="GO" id="GO:0005576">
    <property type="term" value="C:extracellular region"/>
    <property type="evidence" value="ECO:0007669"/>
    <property type="project" value="InterPro"/>
</dbReference>
<evidence type="ECO:0000259" key="2">
    <source>
        <dbReference type="Pfam" id="PF09044"/>
    </source>
</evidence>
<reference evidence="3" key="2">
    <citation type="submission" date="2023-05" db="EMBL/GenBank/DDBJ databases">
        <authorList>
            <consortium name="Lawrence Berkeley National Laboratory"/>
            <person name="Steindorff A."/>
            <person name="Hensen N."/>
            <person name="Bonometti L."/>
            <person name="Westerberg I."/>
            <person name="Brannstrom I.O."/>
            <person name="Guillou S."/>
            <person name="Cros-Aarteil S."/>
            <person name="Calhoun S."/>
            <person name="Haridas S."/>
            <person name="Kuo A."/>
            <person name="Mondo S."/>
            <person name="Pangilinan J."/>
            <person name="Riley R."/>
            <person name="Labutti K."/>
            <person name="Andreopoulos B."/>
            <person name="Lipzen A."/>
            <person name="Chen C."/>
            <person name="Yanf M."/>
            <person name="Daum C."/>
            <person name="Ng V."/>
            <person name="Clum A."/>
            <person name="Ohm R."/>
            <person name="Martin F."/>
            <person name="Silar P."/>
            <person name="Natvig D."/>
            <person name="Lalanne C."/>
            <person name="Gautier V."/>
            <person name="Ament-Velasquez S.L."/>
            <person name="Kruys A."/>
            <person name="Hutchinson M.I."/>
            <person name="Powell A.J."/>
            <person name="Barry K."/>
            <person name="Miller A.N."/>
            <person name="Grigoriev I.V."/>
            <person name="Debuchy R."/>
            <person name="Gladieux P."/>
            <person name="Thoren M.H."/>
            <person name="Johannesson H."/>
        </authorList>
    </citation>
    <scope>NUCLEOTIDE SEQUENCE</scope>
    <source>
        <strain evidence="3">PSN243</strain>
    </source>
</reference>
<proteinExistence type="predicted"/>
<feature type="chain" id="PRO_5043888791" description="Killer toxin Kp4 domain-containing protein" evidence="1">
    <location>
        <begin position="24"/>
        <end position="244"/>
    </location>
</feature>
<dbReference type="Proteomes" id="UP001321760">
    <property type="component" value="Unassembled WGS sequence"/>
</dbReference>